<dbReference type="PROSITE" id="PS00758">
    <property type="entry name" value="ARGE_DAPE_CPG2_1"/>
    <property type="match status" value="1"/>
</dbReference>
<evidence type="ECO:0000256" key="2">
    <source>
        <dbReference type="ARBA" id="ARBA00022723"/>
    </source>
</evidence>
<proteinExistence type="predicted"/>
<evidence type="ECO:0000256" key="3">
    <source>
        <dbReference type="ARBA" id="ARBA00022801"/>
    </source>
</evidence>
<gene>
    <name evidence="7" type="ORF">GB882_09345</name>
</gene>
<dbReference type="PANTHER" id="PTHR43808:SF9">
    <property type="entry name" value="BLL0789 PROTEIN"/>
    <property type="match status" value="1"/>
</dbReference>
<dbReference type="PIRSF" id="PIRSF037238">
    <property type="entry name" value="Carboxypeptidase_G2"/>
    <property type="match status" value="1"/>
</dbReference>
<dbReference type="GO" id="GO:0046872">
    <property type="term" value="F:metal ion binding"/>
    <property type="evidence" value="ECO:0007669"/>
    <property type="project" value="UniProtKB-KW"/>
</dbReference>
<dbReference type="PANTHER" id="PTHR43808">
    <property type="entry name" value="ACETYLORNITHINE DEACETYLASE"/>
    <property type="match status" value="1"/>
</dbReference>
<dbReference type="EMBL" id="WHPD01002017">
    <property type="protein sequence ID" value="MPV88872.1"/>
    <property type="molecule type" value="Genomic_DNA"/>
</dbReference>
<dbReference type="SUPFAM" id="SSF55031">
    <property type="entry name" value="Bacterial exopeptidase dimerisation domain"/>
    <property type="match status" value="1"/>
</dbReference>
<dbReference type="InterPro" id="IPR002933">
    <property type="entry name" value="Peptidase_M20"/>
</dbReference>
<evidence type="ECO:0000259" key="6">
    <source>
        <dbReference type="Pfam" id="PF07687"/>
    </source>
</evidence>
<sequence length="397" mass="41001">MGTTTRTVARSSREQAAADLPLIRRDVVALVEAETCSYDVAALRAGSLHVAALATRLCGAPAEERRHPGGAHGDTLTMTWPGTGAGRVLVLAHYDTVWPTGTLASWPVTAGSDASGRETLTGPGIFDMKAGLVQSLWALRLLQGSGAPTPTVTFLFNGDEEIGSPVSRPLIEAAALDVDAVLVAEPSAGGAVKTGRKGVGFFQVDVVGIEAHAGLDPEAGASAIHAIAEIITQLTHIADLSRGTSINVGLIDGGSGTNVAAGHARAMVDIRVQDPAEQERVDRAFDAVTVSDPRVRVTVGHHWNRPPMFPNEASAPLVAVLRDSARELGYELREAFVGGASDANFVAGLGRPVVCGLGAVGSAPHARTEFIYPDTIPTQVALTAGALARLAHGLPTA</sequence>
<dbReference type="OrthoDB" id="9783294at2"/>
<dbReference type="SUPFAM" id="SSF53187">
    <property type="entry name" value="Zn-dependent exopeptidases"/>
    <property type="match status" value="1"/>
</dbReference>
<keyword evidence="3 7" id="KW-0378">Hydrolase</keyword>
<dbReference type="InterPro" id="IPR001261">
    <property type="entry name" value="ArgE/DapE_CS"/>
</dbReference>
<evidence type="ECO:0000313" key="7">
    <source>
        <dbReference type="EMBL" id="MPV88872.1"/>
    </source>
</evidence>
<keyword evidence="8" id="KW-1185">Reference proteome</keyword>
<evidence type="ECO:0000256" key="1">
    <source>
        <dbReference type="ARBA" id="ARBA00001947"/>
    </source>
</evidence>
<dbReference type="AlphaFoldDB" id="A0A7J9UWL2"/>
<comment type="cofactor">
    <cofactor evidence="1">
        <name>Zn(2+)</name>
        <dbReference type="ChEBI" id="CHEBI:29105"/>
    </cofactor>
</comment>
<comment type="caution">
    <text evidence="7">The sequence shown here is derived from an EMBL/GenBank/DDBJ whole genome shotgun (WGS) entry which is preliminary data.</text>
</comment>
<accession>A0A7J9UWL2</accession>
<dbReference type="InterPro" id="IPR017150">
    <property type="entry name" value="Pept_M20_glutamate_carboxypep"/>
</dbReference>
<dbReference type="InterPro" id="IPR036264">
    <property type="entry name" value="Bact_exopeptidase_dim_dom"/>
</dbReference>
<evidence type="ECO:0000256" key="5">
    <source>
        <dbReference type="PIRSR" id="PIRSR037238-1"/>
    </source>
</evidence>
<dbReference type="Gene3D" id="3.30.70.360">
    <property type="match status" value="1"/>
</dbReference>
<feature type="active site" description="Proton acceptor" evidence="5">
    <location>
        <position position="160"/>
    </location>
</feature>
<feature type="active site" evidence="5">
    <location>
        <position position="95"/>
    </location>
</feature>
<keyword evidence="2" id="KW-0479">Metal-binding</keyword>
<feature type="domain" description="Peptidase M20 dimerisation" evidence="6">
    <location>
        <begin position="194"/>
        <end position="287"/>
    </location>
</feature>
<dbReference type="Gene3D" id="3.40.630.10">
    <property type="entry name" value="Zn peptidases"/>
    <property type="match status" value="1"/>
</dbReference>
<evidence type="ECO:0000256" key="4">
    <source>
        <dbReference type="ARBA" id="ARBA00022833"/>
    </source>
</evidence>
<dbReference type="GO" id="GO:0016787">
    <property type="term" value="F:hydrolase activity"/>
    <property type="evidence" value="ECO:0007669"/>
    <property type="project" value="UniProtKB-KW"/>
</dbReference>
<dbReference type="RefSeq" id="WP_152231557.1">
    <property type="nucleotide sequence ID" value="NZ_BAAAOT010000009.1"/>
</dbReference>
<protein>
    <submittedName>
        <fullName evidence="7">M20/M25/M40 family metallo-hydrolase</fullName>
    </submittedName>
</protein>
<dbReference type="Pfam" id="PF01546">
    <property type="entry name" value="Peptidase_M20"/>
    <property type="match status" value="1"/>
</dbReference>
<name>A0A7J9UWL2_9MICO</name>
<dbReference type="InterPro" id="IPR050072">
    <property type="entry name" value="Peptidase_M20A"/>
</dbReference>
<reference evidence="7 8" key="1">
    <citation type="submission" date="2019-10" db="EMBL/GenBank/DDBJ databases">
        <title>Georgenia wutianyii sp. nov. and Georgenia yuyongxinii sp. nov. isolated from plateau pika (Ochotona curzoniae) in the Qinghai-Tibet plateau of China.</title>
        <authorList>
            <person name="Tian Z."/>
        </authorList>
    </citation>
    <scope>NUCLEOTIDE SEQUENCE [LARGE SCALE GENOMIC DNA]</scope>
    <source>
        <strain evidence="7 8">JCM 15130</strain>
    </source>
</reference>
<dbReference type="Proteomes" id="UP000429644">
    <property type="component" value="Unassembled WGS sequence"/>
</dbReference>
<organism evidence="7 8">
    <name type="scientific">Georgenia ruanii</name>
    <dbReference type="NCBI Taxonomy" id="348442"/>
    <lineage>
        <taxon>Bacteria</taxon>
        <taxon>Bacillati</taxon>
        <taxon>Actinomycetota</taxon>
        <taxon>Actinomycetes</taxon>
        <taxon>Micrococcales</taxon>
        <taxon>Bogoriellaceae</taxon>
        <taxon>Georgenia</taxon>
    </lineage>
</organism>
<dbReference type="CDD" id="cd03885">
    <property type="entry name" value="M20_CPDG2"/>
    <property type="match status" value="1"/>
</dbReference>
<dbReference type="InterPro" id="IPR011650">
    <property type="entry name" value="Peptidase_M20_dimer"/>
</dbReference>
<keyword evidence="4" id="KW-0862">Zinc</keyword>
<evidence type="ECO:0000313" key="8">
    <source>
        <dbReference type="Proteomes" id="UP000429644"/>
    </source>
</evidence>
<dbReference type="Pfam" id="PF07687">
    <property type="entry name" value="M20_dimer"/>
    <property type="match status" value="1"/>
</dbReference>